<accession>A0AAD6QZU4</accession>
<proteinExistence type="predicted"/>
<keyword evidence="2" id="KW-1185">Reference proteome</keyword>
<dbReference type="AlphaFoldDB" id="A0AAD6QZU4"/>
<protein>
    <submittedName>
        <fullName evidence="1">Uncharacterized protein</fullName>
    </submittedName>
</protein>
<evidence type="ECO:0000313" key="2">
    <source>
        <dbReference type="Proteomes" id="UP001164929"/>
    </source>
</evidence>
<dbReference type="Proteomes" id="UP001164929">
    <property type="component" value="Chromosome 4"/>
</dbReference>
<dbReference type="EMBL" id="JAQIZT010000004">
    <property type="protein sequence ID" value="KAJ6999553.1"/>
    <property type="molecule type" value="Genomic_DNA"/>
</dbReference>
<reference evidence="1 2" key="1">
    <citation type="journal article" date="2023" name="Mol. Ecol. Resour.">
        <title>Chromosome-level genome assembly of a triploid poplar Populus alba 'Berolinensis'.</title>
        <authorList>
            <person name="Chen S."/>
            <person name="Yu Y."/>
            <person name="Wang X."/>
            <person name="Wang S."/>
            <person name="Zhang T."/>
            <person name="Zhou Y."/>
            <person name="He R."/>
            <person name="Meng N."/>
            <person name="Wang Y."/>
            <person name="Liu W."/>
            <person name="Liu Z."/>
            <person name="Liu J."/>
            <person name="Guo Q."/>
            <person name="Huang H."/>
            <person name="Sederoff R.R."/>
            <person name="Wang G."/>
            <person name="Qu G."/>
            <person name="Chen S."/>
        </authorList>
    </citation>
    <scope>NUCLEOTIDE SEQUENCE [LARGE SCALE GENOMIC DNA]</scope>
    <source>
        <strain evidence="1">SC-2020</strain>
    </source>
</reference>
<sequence>MGHGVHNVPSKEIQNIMHEDTFKVKTTLLNQSLIEKSKSCFTKSSINIMVVQSGNQNRLSAVIRVKQGKVASGSPNAPMHSILSMILLRRRLCA</sequence>
<gene>
    <name evidence="1" type="ORF">NC653_010308</name>
</gene>
<evidence type="ECO:0000313" key="1">
    <source>
        <dbReference type="EMBL" id="KAJ6999553.1"/>
    </source>
</evidence>
<name>A0AAD6QZU4_9ROSI</name>
<comment type="caution">
    <text evidence="1">The sequence shown here is derived from an EMBL/GenBank/DDBJ whole genome shotgun (WGS) entry which is preliminary data.</text>
</comment>
<organism evidence="1 2">
    <name type="scientific">Populus alba x Populus x berolinensis</name>
    <dbReference type="NCBI Taxonomy" id="444605"/>
    <lineage>
        <taxon>Eukaryota</taxon>
        <taxon>Viridiplantae</taxon>
        <taxon>Streptophyta</taxon>
        <taxon>Embryophyta</taxon>
        <taxon>Tracheophyta</taxon>
        <taxon>Spermatophyta</taxon>
        <taxon>Magnoliopsida</taxon>
        <taxon>eudicotyledons</taxon>
        <taxon>Gunneridae</taxon>
        <taxon>Pentapetalae</taxon>
        <taxon>rosids</taxon>
        <taxon>fabids</taxon>
        <taxon>Malpighiales</taxon>
        <taxon>Salicaceae</taxon>
        <taxon>Saliceae</taxon>
        <taxon>Populus</taxon>
    </lineage>
</organism>